<name>A0A921QHM4_SORBI</name>
<dbReference type="EMBL" id="CM027686">
    <property type="protein sequence ID" value="KAG0522108.1"/>
    <property type="molecule type" value="Genomic_DNA"/>
</dbReference>
<feature type="region of interest" description="Disordered" evidence="5">
    <location>
        <begin position="25"/>
        <end position="60"/>
    </location>
</feature>
<reference evidence="8" key="1">
    <citation type="journal article" date="2019" name="BMC Genomics">
        <title>A new reference genome for Sorghum bicolor reveals high levels of sequence similarity between sweet and grain genotypes: implications for the genetics of sugar metabolism.</title>
        <authorList>
            <person name="Cooper E.A."/>
            <person name="Brenton Z.W."/>
            <person name="Flinn B.S."/>
            <person name="Jenkins J."/>
            <person name="Shu S."/>
            <person name="Flowers D."/>
            <person name="Luo F."/>
            <person name="Wang Y."/>
            <person name="Xia P."/>
            <person name="Barry K."/>
            <person name="Daum C."/>
            <person name="Lipzen A."/>
            <person name="Yoshinaga Y."/>
            <person name="Schmutz J."/>
            <person name="Saski C."/>
            <person name="Vermerris W."/>
            <person name="Kresovich S."/>
        </authorList>
    </citation>
    <scope>NUCLEOTIDE SEQUENCE</scope>
</reference>
<dbReference type="AlphaFoldDB" id="A0A921QHM4"/>
<keyword evidence="3" id="KW-0325">Glycoprotein</keyword>
<dbReference type="CDD" id="cd14859">
    <property type="entry name" value="PMEI_like"/>
    <property type="match status" value="1"/>
</dbReference>
<feature type="domain" description="Pectinesterase inhibitor" evidence="7">
    <location>
        <begin position="60"/>
        <end position="217"/>
    </location>
</feature>
<dbReference type="Gramene" id="EES14379">
    <property type="protein sequence ID" value="EES14379"/>
    <property type="gene ID" value="SORBI_3007G008100"/>
</dbReference>
<protein>
    <recommendedName>
        <fullName evidence="7">Pectinesterase inhibitor domain-containing protein</fullName>
    </recommendedName>
</protein>
<evidence type="ECO:0000313" key="9">
    <source>
        <dbReference type="Proteomes" id="UP000807115"/>
    </source>
</evidence>
<evidence type="ECO:0000256" key="4">
    <source>
        <dbReference type="ARBA" id="ARBA00038471"/>
    </source>
</evidence>
<gene>
    <name evidence="8" type="ORF">BDA96_07G008600</name>
</gene>
<reference evidence="8" key="2">
    <citation type="submission" date="2020-10" db="EMBL/GenBank/DDBJ databases">
        <authorList>
            <person name="Cooper E.A."/>
            <person name="Brenton Z.W."/>
            <person name="Flinn B.S."/>
            <person name="Jenkins J."/>
            <person name="Shu S."/>
            <person name="Flowers D."/>
            <person name="Luo F."/>
            <person name="Wang Y."/>
            <person name="Xia P."/>
            <person name="Barry K."/>
            <person name="Daum C."/>
            <person name="Lipzen A."/>
            <person name="Yoshinaga Y."/>
            <person name="Schmutz J."/>
            <person name="Saski C."/>
            <person name="Vermerris W."/>
            <person name="Kresovich S."/>
        </authorList>
    </citation>
    <scope>NUCLEOTIDE SEQUENCE</scope>
</reference>
<dbReference type="InterPro" id="IPR006501">
    <property type="entry name" value="Pectinesterase_inhib_dom"/>
</dbReference>
<dbReference type="PANTHER" id="PTHR35357:SF8">
    <property type="entry name" value="OS01G0111000 PROTEIN"/>
    <property type="match status" value="1"/>
</dbReference>
<organism evidence="8 9">
    <name type="scientific">Sorghum bicolor</name>
    <name type="common">Sorghum</name>
    <name type="synonym">Sorghum vulgare</name>
    <dbReference type="NCBI Taxonomy" id="4558"/>
    <lineage>
        <taxon>Eukaryota</taxon>
        <taxon>Viridiplantae</taxon>
        <taxon>Streptophyta</taxon>
        <taxon>Embryophyta</taxon>
        <taxon>Tracheophyta</taxon>
        <taxon>Spermatophyta</taxon>
        <taxon>Magnoliopsida</taxon>
        <taxon>Liliopsida</taxon>
        <taxon>Poales</taxon>
        <taxon>Poaceae</taxon>
        <taxon>PACMAD clade</taxon>
        <taxon>Panicoideae</taxon>
        <taxon>Andropogonodae</taxon>
        <taxon>Andropogoneae</taxon>
        <taxon>Sorghinae</taxon>
        <taxon>Sorghum</taxon>
    </lineage>
</organism>
<dbReference type="NCBIfam" id="TIGR01614">
    <property type="entry name" value="PME_inhib"/>
    <property type="match status" value="1"/>
</dbReference>
<dbReference type="PANTHER" id="PTHR35357">
    <property type="entry name" value="OS02G0537100 PROTEIN"/>
    <property type="match status" value="1"/>
</dbReference>
<comment type="similarity">
    <text evidence="4">Belongs to the PMEI family.</text>
</comment>
<dbReference type="FunFam" id="1.20.140.40:FF:000011">
    <property type="entry name" value="Cell wall / vacuolar inhibitor of fructosidase 2"/>
    <property type="match status" value="1"/>
</dbReference>
<dbReference type="Pfam" id="PF04043">
    <property type="entry name" value="PMEI"/>
    <property type="match status" value="1"/>
</dbReference>
<keyword evidence="1 6" id="KW-0732">Signal</keyword>
<evidence type="ECO:0000256" key="5">
    <source>
        <dbReference type="SAM" id="MobiDB-lite"/>
    </source>
</evidence>
<evidence type="ECO:0000313" key="8">
    <source>
        <dbReference type="EMBL" id="KAG0522108.1"/>
    </source>
</evidence>
<evidence type="ECO:0000256" key="2">
    <source>
        <dbReference type="ARBA" id="ARBA00023157"/>
    </source>
</evidence>
<dbReference type="SUPFAM" id="SSF101148">
    <property type="entry name" value="Plant invertase/pectin methylesterase inhibitor"/>
    <property type="match status" value="1"/>
</dbReference>
<dbReference type="OrthoDB" id="773291at2759"/>
<evidence type="ECO:0000256" key="6">
    <source>
        <dbReference type="SAM" id="SignalP"/>
    </source>
</evidence>
<evidence type="ECO:0000256" key="1">
    <source>
        <dbReference type="ARBA" id="ARBA00022729"/>
    </source>
</evidence>
<feature type="signal peptide" evidence="6">
    <location>
        <begin position="1"/>
        <end position="25"/>
    </location>
</feature>
<dbReference type="OMA" id="CNATAYY"/>
<accession>A0A921QHM4</accession>
<sequence length="226" mass="22939">MAASTRKAALVLTLTMALLAPSILGARTRPPSSPHHSQGHKRSPPPASPPPPPAPAAPTAAAGLVQSTCNATAYYDLCMSTLGADASSATADVRGLSSIAVSAAAVNASGGAATAVALLATAGAGGGNTTTAVDGTTQALLRTCATKYGEARDALSAARDSIAQENYDYASVHVSAAAEYPQVCRVLFQRQRPGEYPPELAAREEALRRLCTVALDIITLLTNNTN</sequence>
<keyword evidence="2" id="KW-1015">Disulfide bond</keyword>
<dbReference type="InterPro" id="IPR035513">
    <property type="entry name" value="Invertase/methylesterase_inhib"/>
</dbReference>
<dbReference type="GO" id="GO:0004857">
    <property type="term" value="F:enzyme inhibitor activity"/>
    <property type="evidence" value="ECO:0007669"/>
    <property type="project" value="InterPro"/>
</dbReference>
<comment type="caution">
    <text evidence="8">The sequence shown here is derived from an EMBL/GenBank/DDBJ whole genome shotgun (WGS) entry which is preliminary data.</text>
</comment>
<feature type="chain" id="PRO_5036989222" description="Pectinesterase inhibitor domain-containing protein" evidence="6">
    <location>
        <begin position="26"/>
        <end position="226"/>
    </location>
</feature>
<evidence type="ECO:0000256" key="3">
    <source>
        <dbReference type="ARBA" id="ARBA00023180"/>
    </source>
</evidence>
<dbReference type="SMART" id="SM00856">
    <property type="entry name" value="PMEI"/>
    <property type="match status" value="1"/>
</dbReference>
<dbReference type="Proteomes" id="UP000807115">
    <property type="component" value="Chromosome 7"/>
</dbReference>
<dbReference type="Gene3D" id="1.20.140.40">
    <property type="entry name" value="Invertase/pectin methylesterase inhibitor family protein"/>
    <property type="match status" value="1"/>
</dbReference>
<evidence type="ECO:0000259" key="7">
    <source>
        <dbReference type="SMART" id="SM00856"/>
    </source>
</evidence>
<dbReference type="KEGG" id="sbi:8068527"/>
<feature type="compositionally biased region" description="Pro residues" evidence="5">
    <location>
        <begin position="44"/>
        <end position="56"/>
    </location>
</feature>
<proteinExistence type="inferred from homology"/>